<gene>
    <name evidence="2" type="ORF">AYL44_01985</name>
</gene>
<dbReference type="PROSITE" id="PS51186">
    <property type="entry name" value="GNAT"/>
    <property type="match status" value="1"/>
</dbReference>
<dbReference type="OrthoDB" id="3216107at2"/>
<keyword evidence="2" id="KW-0808">Transferase</keyword>
<dbReference type="InterPro" id="IPR000182">
    <property type="entry name" value="GNAT_dom"/>
</dbReference>
<dbReference type="Proteomes" id="UP000076998">
    <property type="component" value="Unassembled WGS sequence"/>
</dbReference>
<dbReference type="Gene3D" id="3.40.630.30">
    <property type="match status" value="1"/>
</dbReference>
<dbReference type="InterPro" id="IPR053144">
    <property type="entry name" value="Acetyltransferase_Butenolide"/>
</dbReference>
<evidence type="ECO:0000313" key="2">
    <source>
        <dbReference type="EMBL" id="OAH51925.1"/>
    </source>
</evidence>
<reference evidence="2 3" key="1">
    <citation type="submission" date="2016-02" db="EMBL/GenBank/DDBJ databases">
        <authorList>
            <person name="Wen L."/>
            <person name="He K."/>
            <person name="Yang H."/>
        </authorList>
    </citation>
    <scope>NUCLEOTIDE SEQUENCE [LARGE SCALE GENOMIC DNA]</scope>
    <source>
        <strain evidence="2 3">CD11_3</strain>
    </source>
</reference>
<proteinExistence type="predicted"/>
<dbReference type="PANTHER" id="PTHR43233">
    <property type="entry name" value="FAMILY N-ACETYLTRANSFERASE, PUTATIVE (AFU_ORTHOLOGUE AFUA_6G03350)-RELATED"/>
    <property type="match status" value="1"/>
</dbReference>
<evidence type="ECO:0000313" key="3">
    <source>
        <dbReference type="Proteomes" id="UP000076998"/>
    </source>
</evidence>
<dbReference type="EMBL" id="LSTV01000001">
    <property type="protein sequence ID" value="OAH51925.1"/>
    <property type="molecule type" value="Genomic_DNA"/>
</dbReference>
<comment type="caution">
    <text evidence="2">The sequence shown here is derived from an EMBL/GenBank/DDBJ whole genome shotgun (WGS) entry which is preliminary data.</text>
</comment>
<accession>A0A177KGF0</accession>
<name>A0A177KGF0_9MICO</name>
<dbReference type="GO" id="GO:0016747">
    <property type="term" value="F:acyltransferase activity, transferring groups other than amino-acyl groups"/>
    <property type="evidence" value="ECO:0007669"/>
    <property type="project" value="InterPro"/>
</dbReference>
<protein>
    <submittedName>
        <fullName evidence="2">GCN5 family acetyltransferase</fullName>
    </submittedName>
</protein>
<dbReference type="PANTHER" id="PTHR43233:SF1">
    <property type="entry name" value="FAMILY N-ACETYLTRANSFERASE, PUTATIVE (AFU_ORTHOLOGUE AFUA_6G03350)-RELATED"/>
    <property type="match status" value="1"/>
</dbReference>
<organism evidence="2 3">
    <name type="scientific">Microbacterium oleivorans</name>
    <dbReference type="NCBI Taxonomy" id="273677"/>
    <lineage>
        <taxon>Bacteria</taxon>
        <taxon>Bacillati</taxon>
        <taxon>Actinomycetota</taxon>
        <taxon>Actinomycetes</taxon>
        <taxon>Micrococcales</taxon>
        <taxon>Microbacteriaceae</taxon>
        <taxon>Microbacterium</taxon>
    </lineage>
</organism>
<sequence>MRVTTDLAEIDLDVVHRWLSEDAYWALGRSRDLVDRAARNSMNFGALDEDGALVGYARVVTDHTTFAWLCDVYVSPDARGRGVGQALAGTVVSTLEPLNLKRILLVTADAHGLYEKFGFELYPTPERLMHRA</sequence>
<dbReference type="InterPro" id="IPR016181">
    <property type="entry name" value="Acyl_CoA_acyltransferase"/>
</dbReference>
<dbReference type="Pfam" id="PF00583">
    <property type="entry name" value="Acetyltransf_1"/>
    <property type="match status" value="1"/>
</dbReference>
<dbReference type="CDD" id="cd04301">
    <property type="entry name" value="NAT_SF"/>
    <property type="match status" value="1"/>
</dbReference>
<evidence type="ECO:0000259" key="1">
    <source>
        <dbReference type="PROSITE" id="PS51186"/>
    </source>
</evidence>
<dbReference type="AlphaFoldDB" id="A0A177KGF0"/>
<feature type="domain" description="N-acetyltransferase" evidence="1">
    <location>
        <begin position="2"/>
        <end position="132"/>
    </location>
</feature>
<dbReference type="SUPFAM" id="SSF55729">
    <property type="entry name" value="Acyl-CoA N-acyltransferases (Nat)"/>
    <property type="match status" value="1"/>
</dbReference>
<dbReference type="RefSeq" id="WP_064002427.1">
    <property type="nucleotide sequence ID" value="NZ_LSTV01000001.1"/>
</dbReference>